<evidence type="ECO:0000256" key="3">
    <source>
        <dbReference type="ARBA" id="ARBA00023163"/>
    </source>
</evidence>
<evidence type="ECO:0000313" key="6">
    <source>
        <dbReference type="EMBL" id="QAS70602.1"/>
    </source>
</evidence>
<accession>A0AAJ1RCQ6</accession>
<reference evidence="6 7" key="1">
    <citation type="journal article" date="2019" name="Syst. Appl. Microbiol.">
        <title>Oenococcus sicerae sp. nov., isolated from French cider.</title>
        <authorList>
            <person name="Cousin F.J."/>
            <person name="Le Guellec R."/>
            <person name="Chagnot C."/>
            <person name="Goux D."/>
            <person name="Dalmasso M."/>
            <person name="Laplace J.M."/>
            <person name="Cretenet M."/>
        </authorList>
    </citation>
    <scope>NUCLEOTIDE SEQUENCE [LARGE SCALE GENOMIC DNA]</scope>
    <source>
        <strain evidence="6 7">UCMA 15228</strain>
    </source>
</reference>
<feature type="domain" description="HTH marR-type" evidence="4">
    <location>
        <begin position="1"/>
        <end position="144"/>
    </location>
</feature>
<dbReference type="Proteomes" id="UP000286907">
    <property type="component" value="Chromosome"/>
</dbReference>
<organism evidence="5 8">
    <name type="scientific">Oenococcus sicerae</name>
    <dbReference type="NCBI Taxonomy" id="2203724"/>
    <lineage>
        <taxon>Bacteria</taxon>
        <taxon>Bacillati</taxon>
        <taxon>Bacillota</taxon>
        <taxon>Bacilli</taxon>
        <taxon>Lactobacillales</taxon>
        <taxon>Lactobacillaceae</taxon>
        <taxon>Oenococcus</taxon>
    </lineage>
</organism>
<keyword evidence="7" id="KW-1185">Reference proteome</keyword>
<keyword evidence="3" id="KW-0804">Transcription</keyword>
<dbReference type="InterPro" id="IPR036390">
    <property type="entry name" value="WH_DNA-bd_sf"/>
</dbReference>
<dbReference type="PROSITE" id="PS50995">
    <property type="entry name" value="HTH_MARR_2"/>
    <property type="match status" value="1"/>
</dbReference>
<evidence type="ECO:0000259" key="4">
    <source>
        <dbReference type="PROSITE" id="PS50995"/>
    </source>
</evidence>
<dbReference type="RefSeq" id="WP_128687062.1">
    <property type="nucleotide sequence ID" value="NZ_SDWY01000003.1"/>
</dbReference>
<dbReference type="Proteomes" id="UP001167919">
    <property type="component" value="Unassembled WGS sequence"/>
</dbReference>
<dbReference type="PANTHER" id="PTHR42756:SF1">
    <property type="entry name" value="TRANSCRIPTIONAL REPRESSOR OF EMRAB OPERON"/>
    <property type="match status" value="1"/>
</dbReference>
<dbReference type="GO" id="GO:0003677">
    <property type="term" value="F:DNA binding"/>
    <property type="evidence" value="ECO:0007669"/>
    <property type="project" value="UniProtKB-KW"/>
</dbReference>
<evidence type="ECO:0000256" key="2">
    <source>
        <dbReference type="ARBA" id="ARBA00023125"/>
    </source>
</evidence>
<keyword evidence="1" id="KW-0805">Transcription regulation</keyword>
<dbReference type="InterPro" id="IPR036388">
    <property type="entry name" value="WH-like_DNA-bd_sf"/>
</dbReference>
<evidence type="ECO:0000313" key="7">
    <source>
        <dbReference type="Proteomes" id="UP000286907"/>
    </source>
</evidence>
<protein>
    <submittedName>
        <fullName evidence="5">MarR family transcriptional regulator</fullName>
    </submittedName>
</protein>
<reference evidence="6" key="3">
    <citation type="submission" date="2020-01" db="EMBL/GenBank/DDBJ databases">
        <authorList>
            <person name="Cousin F.J."/>
            <person name="Le Guellec R."/>
            <person name="Cretenet M."/>
        </authorList>
    </citation>
    <scope>NUCLEOTIDE SEQUENCE</scope>
    <source>
        <strain evidence="6">UCMA 15228</strain>
    </source>
</reference>
<dbReference type="EMBL" id="SDWY01000003">
    <property type="protein sequence ID" value="MDN6900555.1"/>
    <property type="molecule type" value="Genomic_DNA"/>
</dbReference>
<gene>
    <name evidence="6" type="ORF">DLJ48_02270</name>
    <name evidence="5" type="ORF">EVC35_06005</name>
</gene>
<dbReference type="Pfam" id="PF01047">
    <property type="entry name" value="MarR"/>
    <property type="match status" value="1"/>
</dbReference>
<proteinExistence type="predicted"/>
<name>A0AAJ1RCQ6_9LACO</name>
<dbReference type="InterPro" id="IPR000835">
    <property type="entry name" value="HTH_MarR-typ"/>
</dbReference>
<dbReference type="GO" id="GO:0003700">
    <property type="term" value="F:DNA-binding transcription factor activity"/>
    <property type="evidence" value="ECO:0007669"/>
    <property type="project" value="InterPro"/>
</dbReference>
<evidence type="ECO:0000313" key="5">
    <source>
        <dbReference type="EMBL" id="MDN6900555.1"/>
    </source>
</evidence>
<dbReference type="PRINTS" id="PR00598">
    <property type="entry name" value="HTHMARR"/>
</dbReference>
<dbReference type="PANTHER" id="PTHR42756">
    <property type="entry name" value="TRANSCRIPTIONAL REGULATOR, MARR"/>
    <property type="match status" value="1"/>
</dbReference>
<dbReference type="SMART" id="SM00347">
    <property type="entry name" value="HTH_MARR"/>
    <property type="match status" value="1"/>
</dbReference>
<evidence type="ECO:0000256" key="1">
    <source>
        <dbReference type="ARBA" id="ARBA00023015"/>
    </source>
</evidence>
<dbReference type="Gene3D" id="1.10.10.10">
    <property type="entry name" value="Winged helix-like DNA-binding domain superfamily/Winged helix DNA-binding domain"/>
    <property type="match status" value="1"/>
</dbReference>
<dbReference type="EMBL" id="CP029684">
    <property type="protein sequence ID" value="QAS70602.1"/>
    <property type="molecule type" value="Genomic_DNA"/>
</dbReference>
<keyword evidence="2" id="KW-0238">DNA-binding</keyword>
<dbReference type="AlphaFoldDB" id="A0AAJ1RCQ6"/>
<reference evidence="5" key="2">
    <citation type="submission" date="2019-01" db="EMBL/GenBank/DDBJ databases">
        <title>Oenococcus sicerae UCMA17102.</title>
        <authorList>
            <person name="Cousin F.J."/>
            <person name="Le Guellec R."/>
            <person name="Cretenet M."/>
        </authorList>
    </citation>
    <scope>NUCLEOTIDE SEQUENCE</scope>
    <source>
        <strain evidence="5">UCMA17102</strain>
    </source>
</reference>
<dbReference type="SUPFAM" id="SSF46785">
    <property type="entry name" value="Winged helix' DNA-binding domain"/>
    <property type="match status" value="1"/>
</dbReference>
<sequence>MSDLNDSKIKKISALLIESYNGIMQVEEKYLKRTQFRDITVKEVHAIDAITMYDHKTTTAVARQLRLSPGTLTASVDKLVRKGYVIRLQSADDQRVIRLGLTRRGRLIYRAHQSFHRQMTESFLSDMDADQVDIIEHSMLNLQTFLQIADEEGQADEDN</sequence>
<evidence type="ECO:0000313" key="8">
    <source>
        <dbReference type="Proteomes" id="UP001167919"/>
    </source>
</evidence>